<organism evidence="2 3">
    <name type="scientific">Rufibacter quisquiliarum</name>
    <dbReference type="NCBI Taxonomy" id="1549639"/>
    <lineage>
        <taxon>Bacteria</taxon>
        <taxon>Pseudomonadati</taxon>
        <taxon>Bacteroidota</taxon>
        <taxon>Cytophagia</taxon>
        <taxon>Cytophagales</taxon>
        <taxon>Hymenobacteraceae</taxon>
        <taxon>Rufibacter</taxon>
    </lineage>
</organism>
<evidence type="ECO:0000313" key="2">
    <source>
        <dbReference type="EMBL" id="MBA9075347.1"/>
    </source>
</evidence>
<feature type="compositionally biased region" description="Basic and acidic residues" evidence="1">
    <location>
        <begin position="46"/>
        <end position="67"/>
    </location>
</feature>
<evidence type="ECO:0000256" key="1">
    <source>
        <dbReference type="SAM" id="MobiDB-lite"/>
    </source>
</evidence>
<keyword evidence="3" id="KW-1185">Reference proteome</keyword>
<reference evidence="2 3" key="1">
    <citation type="submission" date="2020-08" db="EMBL/GenBank/DDBJ databases">
        <title>Genomic Encyclopedia of Type Strains, Phase IV (KMG-IV): sequencing the most valuable type-strain genomes for metagenomic binning, comparative biology and taxonomic classification.</title>
        <authorList>
            <person name="Goeker M."/>
        </authorList>
    </citation>
    <scope>NUCLEOTIDE SEQUENCE [LARGE SCALE GENOMIC DNA]</scope>
    <source>
        <strain evidence="2 3">DSM 29854</strain>
    </source>
</reference>
<accession>A0A839GK41</accession>
<dbReference type="AlphaFoldDB" id="A0A839GK41"/>
<evidence type="ECO:0000313" key="3">
    <source>
        <dbReference type="Proteomes" id="UP000563094"/>
    </source>
</evidence>
<feature type="region of interest" description="Disordered" evidence="1">
    <location>
        <begin position="42"/>
        <end position="85"/>
    </location>
</feature>
<proteinExistence type="predicted"/>
<dbReference type="EMBL" id="JACJIQ010000001">
    <property type="protein sequence ID" value="MBA9075347.1"/>
    <property type="molecule type" value="Genomic_DNA"/>
</dbReference>
<dbReference type="Proteomes" id="UP000563094">
    <property type="component" value="Unassembled WGS sequence"/>
</dbReference>
<feature type="compositionally biased region" description="Low complexity" evidence="1">
    <location>
        <begin position="68"/>
        <end position="83"/>
    </location>
</feature>
<gene>
    <name evidence="2" type="ORF">FHS90_000044</name>
</gene>
<protein>
    <submittedName>
        <fullName evidence="2">Uncharacterized protein</fullName>
    </submittedName>
</protein>
<name>A0A839GK41_9BACT</name>
<comment type="caution">
    <text evidence="2">The sequence shown here is derived from an EMBL/GenBank/DDBJ whole genome shotgun (WGS) entry which is preliminary data.</text>
</comment>
<dbReference type="RefSeq" id="WP_182511134.1">
    <property type="nucleotide sequence ID" value="NZ_JACJIQ010000001.1"/>
</dbReference>
<sequence>MAVVLLVLGCERVKDKESLAELPVASKGDTLVLAQDTAQPAPLIADRVETDRGAAGEAERMGEREAAAETSSSGAGVAPVSSAETKSVKPVNRVAVKKRYTKPSPKDVQLALRRDARLTGSMGLEGVKQYWLKRQHYYRKAVGEVKYVSGHTKININQEETKIETARGKVKIEGNDIKVKPD</sequence>